<feature type="region of interest" description="Disordered" evidence="1">
    <location>
        <begin position="83"/>
        <end position="111"/>
    </location>
</feature>
<protein>
    <submittedName>
        <fullName evidence="2">Uncharacterized protein</fullName>
    </submittedName>
</protein>
<reference evidence="2 3" key="1">
    <citation type="journal article" date="2012" name="Genome Biol.">
        <title>Sequencing three crocodilian genomes to illuminate the evolution of archosaurs and amniotes.</title>
        <authorList>
            <person name="St John J.A."/>
            <person name="Braun E.L."/>
            <person name="Isberg S.R."/>
            <person name="Miles L.G."/>
            <person name="Chong A.Y."/>
            <person name="Gongora J."/>
            <person name="Dalzell P."/>
            <person name="Moran C."/>
            <person name="Bed'hom B."/>
            <person name="Abzhanov A."/>
            <person name="Burgess S.C."/>
            <person name="Cooksey A.M."/>
            <person name="Castoe T.A."/>
            <person name="Crawford N.G."/>
            <person name="Densmore L.D."/>
            <person name="Drew J.C."/>
            <person name="Edwards S.V."/>
            <person name="Faircloth B.C."/>
            <person name="Fujita M.K."/>
            <person name="Greenwold M.J."/>
            <person name="Hoffmann F.G."/>
            <person name="Howard J.M."/>
            <person name="Iguchi T."/>
            <person name="Janes D.E."/>
            <person name="Khan S.Y."/>
            <person name="Kohno S."/>
            <person name="de Koning A.J."/>
            <person name="Lance S.L."/>
            <person name="McCarthy F.M."/>
            <person name="McCormack J.E."/>
            <person name="Merchant M.E."/>
            <person name="Peterson D.G."/>
            <person name="Pollock D.D."/>
            <person name="Pourmand N."/>
            <person name="Raney B.J."/>
            <person name="Roessler K.A."/>
            <person name="Sanford J.R."/>
            <person name="Sawyer R.H."/>
            <person name="Schmidt C.J."/>
            <person name="Triplett E.W."/>
            <person name="Tuberville T.D."/>
            <person name="Venegas-Anaya M."/>
            <person name="Howard J.T."/>
            <person name="Jarvis E.D."/>
            <person name="Guillette L.J.Jr."/>
            <person name="Glenn T.C."/>
            <person name="Green R.E."/>
            <person name="Ray D.A."/>
        </authorList>
    </citation>
    <scope>NUCLEOTIDE SEQUENCE [LARGE SCALE GENOMIC DNA]</scope>
    <source>
        <strain evidence="2">KSC_2009_1</strain>
    </source>
</reference>
<dbReference type="Proteomes" id="UP000050525">
    <property type="component" value="Unassembled WGS sequence"/>
</dbReference>
<evidence type="ECO:0000313" key="3">
    <source>
        <dbReference type="Proteomes" id="UP000050525"/>
    </source>
</evidence>
<name>A0A151NFQ8_ALLMI</name>
<evidence type="ECO:0000256" key="1">
    <source>
        <dbReference type="SAM" id="MobiDB-lite"/>
    </source>
</evidence>
<organism evidence="2 3">
    <name type="scientific">Alligator mississippiensis</name>
    <name type="common">American alligator</name>
    <dbReference type="NCBI Taxonomy" id="8496"/>
    <lineage>
        <taxon>Eukaryota</taxon>
        <taxon>Metazoa</taxon>
        <taxon>Chordata</taxon>
        <taxon>Craniata</taxon>
        <taxon>Vertebrata</taxon>
        <taxon>Euteleostomi</taxon>
        <taxon>Archelosauria</taxon>
        <taxon>Archosauria</taxon>
        <taxon>Crocodylia</taxon>
        <taxon>Alligatoridae</taxon>
        <taxon>Alligatorinae</taxon>
        <taxon>Alligator</taxon>
    </lineage>
</organism>
<sequence length="111" mass="11994">MISSQKRHSLRESLPLQVHAVRSHVGFQEAARTLLRLPQGPRSAGTSAGSNSSSSSSGRGCAWFWAEERFLEAKMCRLQSDISCTSVNPESPPALTEDVPDLRDLGSAIQA</sequence>
<proteinExistence type="predicted"/>
<gene>
    <name evidence="2" type="ORF">Y1Q_0013837</name>
</gene>
<accession>A0A151NFQ8</accession>
<keyword evidence="3" id="KW-1185">Reference proteome</keyword>
<feature type="compositionally biased region" description="Low complexity" evidence="1">
    <location>
        <begin position="42"/>
        <end position="59"/>
    </location>
</feature>
<dbReference type="EMBL" id="AKHW03003146">
    <property type="protein sequence ID" value="KYO35628.1"/>
    <property type="molecule type" value="Genomic_DNA"/>
</dbReference>
<feature type="region of interest" description="Disordered" evidence="1">
    <location>
        <begin position="34"/>
        <end position="59"/>
    </location>
</feature>
<dbReference type="AlphaFoldDB" id="A0A151NFQ8"/>
<evidence type="ECO:0000313" key="2">
    <source>
        <dbReference type="EMBL" id="KYO35628.1"/>
    </source>
</evidence>
<comment type="caution">
    <text evidence="2">The sequence shown here is derived from an EMBL/GenBank/DDBJ whole genome shotgun (WGS) entry which is preliminary data.</text>
</comment>